<dbReference type="InParanoid" id="A0A3Q3SFN4"/>
<name>A0A3Q3SFN4_9TELE</name>
<dbReference type="AlphaFoldDB" id="A0A3Q3SFN4"/>
<protein>
    <recommendedName>
        <fullName evidence="2">PLAT domain-containing protein</fullName>
    </recommendedName>
</protein>
<dbReference type="Gene3D" id="2.60.60.20">
    <property type="entry name" value="PLAT/LH2 domain"/>
    <property type="match status" value="1"/>
</dbReference>
<dbReference type="InterPro" id="IPR001024">
    <property type="entry name" value="PLAT/LH2_dom"/>
</dbReference>
<dbReference type="Proteomes" id="UP000261640">
    <property type="component" value="Unplaced"/>
</dbReference>
<keyword evidence="4" id="KW-1185">Reference proteome</keyword>
<dbReference type="SUPFAM" id="SSF49723">
    <property type="entry name" value="Lipase/lipooxygenase domain (PLAT/LH2 domain)"/>
    <property type="match status" value="1"/>
</dbReference>
<dbReference type="Pfam" id="PF01477">
    <property type="entry name" value="PLAT"/>
    <property type="match status" value="1"/>
</dbReference>
<dbReference type="SMART" id="SM00308">
    <property type="entry name" value="LH2"/>
    <property type="match status" value="1"/>
</dbReference>
<reference evidence="3" key="1">
    <citation type="submission" date="2025-08" db="UniProtKB">
        <authorList>
            <consortium name="Ensembl"/>
        </authorList>
    </citation>
    <scope>IDENTIFICATION</scope>
</reference>
<dbReference type="GeneTree" id="ENSGT00940000178012"/>
<evidence type="ECO:0000313" key="4">
    <source>
        <dbReference type="Proteomes" id="UP000261640"/>
    </source>
</evidence>
<dbReference type="Ensembl" id="ENSMAMT00000024147.2">
    <property type="protein sequence ID" value="ENSMAMP00000023545.2"/>
    <property type="gene ID" value="ENSMAMG00000015835.2"/>
</dbReference>
<feature type="domain" description="PLAT" evidence="2">
    <location>
        <begin position="2"/>
        <end position="120"/>
    </location>
</feature>
<reference evidence="3" key="2">
    <citation type="submission" date="2025-09" db="UniProtKB">
        <authorList>
            <consortium name="Ensembl"/>
        </authorList>
    </citation>
    <scope>IDENTIFICATION</scope>
</reference>
<dbReference type="STRING" id="205130.ENSMAMP00000023545"/>
<dbReference type="PROSITE" id="PS50095">
    <property type="entry name" value="PLAT"/>
    <property type="match status" value="1"/>
</dbReference>
<evidence type="ECO:0000313" key="3">
    <source>
        <dbReference type="Ensembl" id="ENSMAMP00000023545.2"/>
    </source>
</evidence>
<evidence type="ECO:0000259" key="2">
    <source>
        <dbReference type="PROSITE" id="PS50095"/>
    </source>
</evidence>
<organism evidence="3 4">
    <name type="scientific">Mastacembelus armatus</name>
    <name type="common">zig-zag eel</name>
    <dbReference type="NCBI Taxonomy" id="205130"/>
    <lineage>
        <taxon>Eukaryota</taxon>
        <taxon>Metazoa</taxon>
        <taxon>Chordata</taxon>
        <taxon>Craniata</taxon>
        <taxon>Vertebrata</taxon>
        <taxon>Euteleostomi</taxon>
        <taxon>Actinopterygii</taxon>
        <taxon>Neopterygii</taxon>
        <taxon>Teleostei</taxon>
        <taxon>Neoteleostei</taxon>
        <taxon>Acanthomorphata</taxon>
        <taxon>Anabantaria</taxon>
        <taxon>Synbranchiformes</taxon>
        <taxon>Mastacembelidae</taxon>
        <taxon>Mastacembelus</taxon>
    </lineage>
</organism>
<evidence type="ECO:0000256" key="1">
    <source>
        <dbReference type="PROSITE-ProRule" id="PRU00152"/>
    </source>
</evidence>
<sequence>MVNYHVTVFTADLLNATTLNNVHIKLVGTDSESEHTWLMGLRGASSFIRGASSFTVSCSTSLGNLVLIELNKQCFRLFPEDSWFPAKVDVKSPEGDTYTFPIYRWITGSEVHRGTKAASKGLSVRAQSCIHICHLCYAYIPLCT</sequence>
<accession>A0A3Q3SFN4</accession>
<dbReference type="InterPro" id="IPR036392">
    <property type="entry name" value="PLAT/LH2_dom_sf"/>
</dbReference>
<comment type="caution">
    <text evidence="1">Lacks conserved residue(s) required for the propagation of feature annotation.</text>
</comment>
<proteinExistence type="predicted"/>